<accession>A0A1G1VLA7</accession>
<evidence type="ECO:0000313" key="1">
    <source>
        <dbReference type="EMBL" id="OGY16186.1"/>
    </source>
</evidence>
<dbReference type="AlphaFoldDB" id="A0A1G1VLA7"/>
<dbReference type="EMBL" id="MHCH01000049">
    <property type="protein sequence ID" value="OGY16186.1"/>
    <property type="molecule type" value="Genomic_DNA"/>
</dbReference>
<dbReference type="Proteomes" id="UP000177324">
    <property type="component" value="Unassembled WGS sequence"/>
</dbReference>
<comment type="caution">
    <text evidence="1">The sequence shown here is derived from an EMBL/GenBank/DDBJ whole genome shotgun (WGS) entry which is preliminary data.</text>
</comment>
<protein>
    <submittedName>
        <fullName evidence="1">Uncharacterized protein</fullName>
    </submittedName>
</protein>
<evidence type="ECO:0000313" key="2">
    <source>
        <dbReference type="Proteomes" id="UP000177324"/>
    </source>
</evidence>
<proteinExistence type="predicted"/>
<name>A0A1G1VLA7_9BACT</name>
<organism evidence="1 2">
    <name type="scientific">Candidatus Chisholmbacteria bacterium RIFCSPHIGHO2_01_FULL_48_12</name>
    <dbReference type="NCBI Taxonomy" id="1797589"/>
    <lineage>
        <taxon>Bacteria</taxon>
        <taxon>Candidatus Chisholmiibacteriota</taxon>
    </lineage>
</organism>
<gene>
    <name evidence="1" type="ORF">A2784_03875</name>
</gene>
<sequence length="160" mass="18023">MGTPELCLNKEDMHERIRSLGASQMRVFMDGKGPIWLEIWVGGVTGRVHRVGRSMEYNSFSLVQMLVAKRNDLRRKLERGGMVEVHNPAKPNGLPMFEYVEPDILDVTILEEQMEGALNSLDGNGDYRARLVLEKALRGETFAKLEKHFSRSFSSNGNGG</sequence>
<reference evidence="1 2" key="1">
    <citation type="journal article" date="2016" name="Nat. Commun.">
        <title>Thousands of microbial genomes shed light on interconnected biogeochemical processes in an aquifer system.</title>
        <authorList>
            <person name="Anantharaman K."/>
            <person name="Brown C.T."/>
            <person name="Hug L.A."/>
            <person name="Sharon I."/>
            <person name="Castelle C.J."/>
            <person name="Probst A.J."/>
            <person name="Thomas B.C."/>
            <person name="Singh A."/>
            <person name="Wilkins M.J."/>
            <person name="Karaoz U."/>
            <person name="Brodie E.L."/>
            <person name="Williams K.H."/>
            <person name="Hubbard S.S."/>
            <person name="Banfield J.F."/>
        </authorList>
    </citation>
    <scope>NUCLEOTIDE SEQUENCE [LARGE SCALE GENOMIC DNA]</scope>
</reference>